<name>A0A9P6H125_9MICR</name>
<reference evidence="1 2" key="1">
    <citation type="journal article" date="2020" name="Genome Biol. Evol.">
        <title>Comparative genomics of strictly vertically transmitted, feminizing microsporidia endosymbionts of amphipod crustaceans.</title>
        <authorList>
            <person name="Cormier A."/>
            <person name="Chebbi M.A."/>
            <person name="Giraud I."/>
            <person name="Wattier R."/>
            <person name="Teixeira M."/>
            <person name="Gilbert C."/>
            <person name="Rigaud T."/>
            <person name="Cordaux R."/>
        </authorList>
    </citation>
    <scope>NUCLEOTIDE SEQUENCE [LARGE SCALE GENOMIC DNA]</scope>
    <source>
        <strain evidence="1 2">Ou3-Ou53</strain>
    </source>
</reference>
<dbReference type="Proteomes" id="UP000740883">
    <property type="component" value="Unassembled WGS sequence"/>
</dbReference>
<evidence type="ECO:0000313" key="2">
    <source>
        <dbReference type="Proteomes" id="UP000740883"/>
    </source>
</evidence>
<gene>
    <name evidence="1" type="ORF">NGRA_0362</name>
</gene>
<keyword evidence="2" id="KW-1185">Reference proteome</keyword>
<dbReference type="AlphaFoldDB" id="A0A9P6H125"/>
<organism evidence="1 2">
    <name type="scientific">Nosema granulosis</name>
    <dbReference type="NCBI Taxonomy" id="83296"/>
    <lineage>
        <taxon>Eukaryota</taxon>
        <taxon>Fungi</taxon>
        <taxon>Fungi incertae sedis</taxon>
        <taxon>Microsporidia</taxon>
        <taxon>Nosematidae</taxon>
        <taxon>Nosema</taxon>
    </lineage>
</organism>
<dbReference type="OrthoDB" id="2195730at2759"/>
<protein>
    <submittedName>
        <fullName evidence="1">Uncharacterized protein</fullName>
    </submittedName>
</protein>
<dbReference type="EMBL" id="SBJO01000012">
    <property type="protein sequence ID" value="KAF9764682.1"/>
    <property type="molecule type" value="Genomic_DNA"/>
</dbReference>
<comment type="caution">
    <text evidence="1">The sequence shown here is derived from an EMBL/GenBank/DDBJ whole genome shotgun (WGS) entry which is preliminary data.</text>
</comment>
<proteinExistence type="predicted"/>
<accession>A0A9P6H125</accession>
<sequence length="825" mass="96155">MTIIRLPLSLTNYTEDDEDVENVEYKKYTKQFINNTFKEIKDTIGSYHSIKEIECRRKLAVFFKQKVCDFELFDLFSSGVRHLKQVKIQNRSIKDIDKQNIVYEDLANHIAEVFESLKQVIPPSFDVKTALQSLIDYRYLLPDFYEVQTPVDVGFIDFSHINRLCKIYLAKENLLAYDNVNIVDGTVYLTINDLQLEIVLCGDLSSPRWQLLDIKEKDGTKDNTNETLRIANLRTEFIKTVKNVFTDFNFSKMAKMLEIYESHCLVYSIYERFKIAKKHCDLSIDGGYKRYTVTIDQYRLNFEISKDGSTVLCEIATFKKITKFSTEILQNIEKTISESLPKNTFFTLESGFIYSESPSEATSKIVNITEHNKISNSLKDLSEEELRTTKFSFRTRGMLLRFIEHAIKEKFFYRKIFFAMEKYALIRDHRSFGEHNVVIKDNRRSIVISLVSQGKETFTVNLQNLCELVDGVTQVHHLKIDNGTLCFGSGNSQIDMIEGIEFIKRNIDILLTINRFYSFKEHFKLTDCIQIQDIEIKNVQNGYILKSNDRTVNVSSIDQILNHLVFFNLLDKLKSISQLSHPTSNLYLFKENTRLADMKDQLIAPFENLISFYVKKDLWFIEFHFKNFNITLSSSLEVSSTNVLLSEMFHSVKSDLYDFLKFLDRAHHFFSKNLRPTICTTTKLFYNFPTLKDFCVIRLIENGYLIQTNSKNLSSSDPNFNLEATVSEIKQCYNEDRYIKIVAICKDLYETTITGSYTECKTAYIKFTVDSEIALKITENASLVETTHMESFLNTRLLISDGFEYLKVFNDISKINNLFKTNKNC</sequence>
<evidence type="ECO:0000313" key="1">
    <source>
        <dbReference type="EMBL" id="KAF9764682.1"/>
    </source>
</evidence>